<protein>
    <recommendedName>
        <fullName evidence="7">TROVE domain-containing protein</fullName>
    </recommendedName>
</protein>
<dbReference type="Pfam" id="PF25045">
    <property type="entry name" value="vWA_Ro60"/>
    <property type="match status" value="1"/>
</dbReference>
<evidence type="ECO:0000313" key="9">
    <source>
        <dbReference type="Proteomes" id="UP000594454"/>
    </source>
</evidence>
<dbReference type="Proteomes" id="UP000594454">
    <property type="component" value="Chromosome 4"/>
</dbReference>
<evidence type="ECO:0000256" key="1">
    <source>
        <dbReference type="ARBA" id="ARBA00004496"/>
    </source>
</evidence>
<dbReference type="GO" id="GO:0046872">
    <property type="term" value="F:metal ion binding"/>
    <property type="evidence" value="ECO:0007669"/>
    <property type="project" value="UniProtKB-KW"/>
</dbReference>
<feature type="domain" description="TROVE" evidence="7">
    <location>
        <begin position="1"/>
        <end position="339"/>
    </location>
</feature>
<dbReference type="SUPFAM" id="SSF140864">
    <property type="entry name" value="TROVE domain-like"/>
    <property type="match status" value="1"/>
</dbReference>
<keyword evidence="4" id="KW-0479">Metal-binding</keyword>
<reference evidence="8 9" key="1">
    <citation type="submission" date="2020-11" db="EMBL/GenBank/DDBJ databases">
        <authorList>
            <person name="Wallbank WR R."/>
            <person name="Pardo Diaz C."/>
            <person name="Kozak K."/>
            <person name="Martin S."/>
            <person name="Jiggins C."/>
            <person name="Moest M."/>
            <person name="Warren A I."/>
            <person name="Generalovic N T."/>
            <person name="Byers J.R.P. K."/>
            <person name="Montejo-Kovacevich G."/>
            <person name="Yen C E."/>
        </authorList>
    </citation>
    <scope>NUCLEOTIDE SEQUENCE [LARGE SCALE GENOMIC DNA]</scope>
</reference>
<dbReference type="OMA" id="WEHVPLQ"/>
<dbReference type="InterPro" id="IPR040322">
    <property type="entry name" value="TROVE2"/>
</dbReference>
<keyword evidence="6" id="KW-0687">Ribonucleoprotein</keyword>
<dbReference type="Gene3D" id="3.40.50.410">
    <property type="entry name" value="von Willebrand factor, type A domain"/>
    <property type="match status" value="1"/>
</dbReference>
<accession>A0A7R8YW42</accession>
<dbReference type="InterPro" id="IPR037214">
    <property type="entry name" value="TROVE_dom_sf"/>
</dbReference>
<dbReference type="AlphaFoldDB" id="A0A7R8YW42"/>
<evidence type="ECO:0000256" key="3">
    <source>
        <dbReference type="ARBA" id="ARBA00022490"/>
    </source>
</evidence>
<evidence type="ECO:0000256" key="4">
    <source>
        <dbReference type="ARBA" id="ARBA00022723"/>
    </source>
</evidence>
<keyword evidence="3" id="KW-0963">Cytoplasm</keyword>
<dbReference type="PANTHER" id="PTHR14202:SF0">
    <property type="entry name" value="RNA-BINDING PROTEIN RO60"/>
    <property type="match status" value="1"/>
</dbReference>
<organism evidence="8 9">
    <name type="scientific">Hermetia illucens</name>
    <name type="common">Black soldier fly</name>
    <dbReference type="NCBI Taxonomy" id="343691"/>
    <lineage>
        <taxon>Eukaryota</taxon>
        <taxon>Metazoa</taxon>
        <taxon>Ecdysozoa</taxon>
        <taxon>Arthropoda</taxon>
        <taxon>Hexapoda</taxon>
        <taxon>Insecta</taxon>
        <taxon>Pterygota</taxon>
        <taxon>Neoptera</taxon>
        <taxon>Endopterygota</taxon>
        <taxon>Diptera</taxon>
        <taxon>Brachycera</taxon>
        <taxon>Stratiomyomorpha</taxon>
        <taxon>Stratiomyidae</taxon>
        <taxon>Hermetiinae</taxon>
        <taxon>Hermetia</taxon>
    </lineage>
</organism>
<evidence type="ECO:0000313" key="8">
    <source>
        <dbReference type="EMBL" id="CAD7087513.1"/>
    </source>
</evidence>
<keyword evidence="9" id="KW-1185">Reference proteome</keyword>
<evidence type="ECO:0000256" key="2">
    <source>
        <dbReference type="ARBA" id="ARBA00007814"/>
    </source>
</evidence>
<proteinExistence type="inferred from homology"/>
<dbReference type="GO" id="GO:1990904">
    <property type="term" value="C:ribonucleoprotein complex"/>
    <property type="evidence" value="ECO:0007669"/>
    <property type="project" value="UniProtKB-KW"/>
</dbReference>
<dbReference type="InterPro" id="IPR036465">
    <property type="entry name" value="vWFA_dom_sf"/>
</dbReference>
<evidence type="ECO:0000259" key="7">
    <source>
        <dbReference type="PROSITE" id="PS50988"/>
    </source>
</evidence>
<dbReference type="GO" id="GO:0005737">
    <property type="term" value="C:cytoplasm"/>
    <property type="evidence" value="ECO:0007669"/>
    <property type="project" value="UniProtKB-SubCell"/>
</dbReference>
<comment type="subcellular location">
    <subcellularLocation>
        <location evidence="1">Cytoplasm</location>
    </subcellularLocation>
</comment>
<dbReference type="PROSITE" id="PS50988">
    <property type="entry name" value="TROVE"/>
    <property type="match status" value="1"/>
</dbReference>
<dbReference type="EMBL" id="LR899012">
    <property type="protein sequence ID" value="CAD7087513.1"/>
    <property type="molecule type" value="Genomic_DNA"/>
</dbReference>
<dbReference type="InParanoid" id="A0A7R8YW42"/>
<dbReference type="FunCoup" id="A0A7R8YW42">
    <property type="interactions" value="61"/>
</dbReference>
<name>A0A7R8YW42_HERIL</name>
<dbReference type="OrthoDB" id="6098064at2759"/>
<evidence type="ECO:0000256" key="5">
    <source>
        <dbReference type="ARBA" id="ARBA00022884"/>
    </source>
</evidence>
<evidence type="ECO:0000256" key="6">
    <source>
        <dbReference type="ARBA" id="ARBA00023274"/>
    </source>
</evidence>
<dbReference type="InterPro" id="IPR056800">
    <property type="entry name" value="vWA_Ro60"/>
</dbReference>
<dbReference type="GO" id="GO:0003723">
    <property type="term" value="F:RNA binding"/>
    <property type="evidence" value="ECO:0007669"/>
    <property type="project" value="UniProtKB-KW"/>
</dbReference>
<gene>
    <name evidence="8" type="ORF">HERILL_LOCUS10217</name>
</gene>
<keyword evidence="5" id="KW-0694">RNA-binding</keyword>
<comment type="similarity">
    <text evidence="2">Belongs to the Ro 60 kDa family.</text>
</comment>
<sequence>MELDQVARLKRYFFLGKLVPVYAPRKADGLLEDFDSVKQLLAGIDGDSFLALVKSQTQRDEIQLPRRNEVWFAYAVYLSTCERAEDRKKVYQAFPELAGSAEDMFTIVHYATLIQNKKGSKGLSRTVRKALTLWYKSKSESELVAMFEKNRGMYGLRHKDLIALSHINMEKVELSCLHGALFKPAAKALVENENLEPAKWKDPLCQERLKKILELKTCKDPARACELIRSDKLSAGSVPSGLLRKPEVWQALIPQMNYSELLSCIFPLTDLKVIGHRVLSGQLIKEIGNVSSLKAAHVSPVTMLIHAKKLQTKKRYSEKKKAMYYAEKVKRNNIKDNPLVGSKVMSMFKSSFDHLQPKLGLKLFIAINLQTSYATKSVINQTQVNCTEAAIALALTYFRSEAHVDVYKYTPMQTVLEKLNWAQGISYDDAQAICMSKQSPKNAQRLFVPLWDAMKKKEVYDVFLIIVPSAARGNPSCKPDKLIQNLIDYRTNMKNERTRFIVVNLRRYSPSMIHDQTKIHDNGILEICGFGDKTINIINAFATHLFS</sequence>
<dbReference type="PANTHER" id="PTHR14202">
    <property type="entry name" value="60 KDA RIBONUCLEOPROTEIN SSA/RO"/>
    <property type="match status" value="1"/>
</dbReference>
<dbReference type="InterPro" id="IPR008858">
    <property type="entry name" value="TROVE_dom"/>
</dbReference>